<dbReference type="EMBL" id="CABIJS010000333">
    <property type="protein sequence ID" value="VUZ49590.1"/>
    <property type="molecule type" value="Genomic_DNA"/>
</dbReference>
<protein>
    <submittedName>
        <fullName evidence="5">Late endosomal/lysosomal adaptor and MAPK and MTOR activator 4</fullName>
    </submittedName>
</protein>
<sequence length="119" mass="12936">MNVAAQAAKFQTEVPGWLGSLVLSFDGGILFSAGDLTDDMNSAPKFVELARHLGVFMTLEGAPSNQENPFKRFTIMCSRHAYVLTVIGNAVYVVKRHLSPSDSHEDLKGLRSSTLPVNV</sequence>
<dbReference type="Proteomes" id="UP000321570">
    <property type="component" value="Unassembled WGS sequence"/>
</dbReference>
<dbReference type="AlphaFoldDB" id="A0A0R3SI53"/>
<dbReference type="Proteomes" id="UP000274504">
    <property type="component" value="Unassembled WGS sequence"/>
</dbReference>
<evidence type="ECO:0000313" key="3">
    <source>
        <dbReference type="Proteomes" id="UP000274504"/>
    </source>
</evidence>
<dbReference type="WBParaSite" id="HDID_0000461801-mRNA-1">
    <property type="protein sequence ID" value="HDID_0000461801-mRNA-1"/>
    <property type="gene ID" value="HDID_0000461801"/>
</dbReference>
<evidence type="ECO:0000313" key="1">
    <source>
        <dbReference type="EMBL" id="VDL52348.1"/>
    </source>
</evidence>
<evidence type="ECO:0000313" key="5">
    <source>
        <dbReference type="WBParaSite" id="HDID_0000461801-mRNA-1"/>
    </source>
</evidence>
<gene>
    <name evidence="1" type="ORF">HDID_LOCUS4616</name>
    <name evidence="2" type="ORF">WMSIL1_LOCUS8800</name>
</gene>
<accession>A0A0R3SI53</accession>
<evidence type="ECO:0000313" key="4">
    <source>
        <dbReference type="Proteomes" id="UP000321570"/>
    </source>
</evidence>
<proteinExistence type="predicted"/>
<evidence type="ECO:0000313" key="2">
    <source>
        <dbReference type="EMBL" id="VUZ49590.1"/>
    </source>
</evidence>
<reference evidence="5" key="1">
    <citation type="submission" date="2017-02" db="UniProtKB">
        <authorList>
            <consortium name="WormBaseParasite"/>
        </authorList>
    </citation>
    <scope>IDENTIFICATION</scope>
</reference>
<name>A0A0R3SI53_HYMDI</name>
<reference evidence="2 4" key="3">
    <citation type="submission" date="2019-07" db="EMBL/GenBank/DDBJ databases">
        <authorList>
            <person name="Jastrzebski P J."/>
            <person name="Paukszto L."/>
            <person name="Jastrzebski P J."/>
        </authorList>
    </citation>
    <scope>NUCLEOTIDE SEQUENCE [LARGE SCALE GENOMIC DNA]</scope>
    <source>
        <strain evidence="2 4">WMS-il1</strain>
    </source>
</reference>
<organism evidence="5">
    <name type="scientific">Hymenolepis diminuta</name>
    <name type="common">Rat tapeworm</name>
    <dbReference type="NCBI Taxonomy" id="6216"/>
    <lineage>
        <taxon>Eukaryota</taxon>
        <taxon>Metazoa</taxon>
        <taxon>Spiralia</taxon>
        <taxon>Lophotrochozoa</taxon>
        <taxon>Platyhelminthes</taxon>
        <taxon>Cestoda</taxon>
        <taxon>Eucestoda</taxon>
        <taxon>Cyclophyllidea</taxon>
        <taxon>Hymenolepididae</taxon>
        <taxon>Hymenolepis</taxon>
    </lineage>
</organism>
<reference evidence="1 3" key="2">
    <citation type="submission" date="2018-11" db="EMBL/GenBank/DDBJ databases">
        <authorList>
            <consortium name="Pathogen Informatics"/>
        </authorList>
    </citation>
    <scope>NUCLEOTIDE SEQUENCE [LARGE SCALE GENOMIC DNA]</scope>
</reference>
<dbReference type="OrthoDB" id="275011at2759"/>
<dbReference type="EMBL" id="UYSG01001850">
    <property type="protein sequence ID" value="VDL52348.1"/>
    <property type="molecule type" value="Genomic_DNA"/>
</dbReference>
<keyword evidence="4" id="KW-1185">Reference proteome</keyword>
<dbReference type="STRING" id="6216.A0A0R3SI53"/>